<accession>A0A8T0CGA6</accession>
<dbReference type="EMBL" id="MU092418">
    <property type="protein sequence ID" value="KAF7846610.1"/>
    <property type="molecule type" value="Genomic_DNA"/>
</dbReference>
<dbReference type="AlphaFoldDB" id="A0A8T0CGA6"/>
<gene>
    <name evidence="1" type="ORF">BT93_L4026</name>
</gene>
<organism evidence="1 2">
    <name type="scientific">Corymbia citriodora subsp. variegata</name>
    <dbReference type="NCBI Taxonomy" id="360336"/>
    <lineage>
        <taxon>Eukaryota</taxon>
        <taxon>Viridiplantae</taxon>
        <taxon>Streptophyta</taxon>
        <taxon>Embryophyta</taxon>
        <taxon>Tracheophyta</taxon>
        <taxon>Spermatophyta</taxon>
        <taxon>Magnoliopsida</taxon>
        <taxon>eudicotyledons</taxon>
        <taxon>Gunneridae</taxon>
        <taxon>Pentapetalae</taxon>
        <taxon>rosids</taxon>
        <taxon>malvids</taxon>
        <taxon>Myrtales</taxon>
        <taxon>Myrtaceae</taxon>
        <taxon>Myrtoideae</taxon>
        <taxon>Eucalypteae</taxon>
        <taxon>Corymbia</taxon>
    </lineage>
</organism>
<comment type="caution">
    <text evidence="1">The sequence shown here is derived from an EMBL/GenBank/DDBJ whole genome shotgun (WGS) entry which is preliminary data.</text>
</comment>
<protein>
    <submittedName>
        <fullName evidence="1">Uncharacterized protein</fullName>
    </submittedName>
</protein>
<dbReference type="Gramene" id="rna-gnl|WGS:JABURB|Cocit.L4026.1">
    <property type="protein sequence ID" value="cds-KAF7846610.1"/>
    <property type="gene ID" value="gene-BT93_L4026"/>
</dbReference>
<evidence type="ECO:0000313" key="2">
    <source>
        <dbReference type="Proteomes" id="UP000806378"/>
    </source>
</evidence>
<evidence type="ECO:0000313" key="1">
    <source>
        <dbReference type="EMBL" id="KAF7846610.1"/>
    </source>
</evidence>
<sequence length="65" mass="8019">MTKSSNMNDSNSPQYRWIAFYWQDSNETTSPCHILLHYHNHHIHMKYIMQRSIMYHKTTYYSLHV</sequence>
<reference evidence="1" key="1">
    <citation type="submission" date="2020-05" db="EMBL/GenBank/DDBJ databases">
        <title>WGS assembly of Corymbia citriodora subspecies variegata.</title>
        <authorList>
            <person name="Barry K."/>
            <person name="Hundley H."/>
            <person name="Shu S."/>
            <person name="Jenkins J."/>
            <person name="Grimwood J."/>
            <person name="Baten A."/>
        </authorList>
    </citation>
    <scope>NUCLEOTIDE SEQUENCE</scope>
    <source>
        <strain evidence="1">CV2-018</strain>
    </source>
</reference>
<dbReference type="Proteomes" id="UP000806378">
    <property type="component" value="Unassembled WGS sequence"/>
</dbReference>
<name>A0A8T0CGA6_CORYI</name>
<keyword evidence="2" id="KW-1185">Reference proteome</keyword>
<proteinExistence type="predicted"/>